<dbReference type="Proteomes" id="UP000830395">
    <property type="component" value="Chromosome 14"/>
</dbReference>
<dbReference type="EMBL" id="CM040988">
    <property type="protein sequence ID" value="MCJ8740384.1"/>
    <property type="molecule type" value="Genomic_DNA"/>
</dbReference>
<protein>
    <submittedName>
        <fullName evidence="1">Uncharacterized protein</fullName>
    </submittedName>
</protein>
<evidence type="ECO:0000313" key="2">
    <source>
        <dbReference type="Proteomes" id="UP000830395"/>
    </source>
</evidence>
<accession>A0ACC5YXK5</accession>
<sequence>MRKASDGVMAVVSDRVGCVAVRAGPPDLITLPLLWILLFRLVDAQGQGKCLCVS</sequence>
<comment type="caution">
    <text evidence="1">The sequence shown here is derived from an EMBL/GenBank/DDBJ whole genome shotgun (WGS) entry which is preliminary data.</text>
</comment>
<evidence type="ECO:0000313" key="1">
    <source>
        <dbReference type="EMBL" id="MCJ8740384.1"/>
    </source>
</evidence>
<name>A0ACC5YXK5_9TELE</name>
<gene>
    <name evidence="1" type="ORF">PDJAM_G00058400</name>
</gene>
<organism evidence="1 2">
    <name type="scientific">Pangasius djambal</name>
    <dbReference type="NCBI Taxonomy" id="1691987"/>
    <lineage>
        <taxon>Eukaryota</taxon>
        <taxon>Metazoa</taxon>
        <taxon>Chordata</taxon>
        <taxon>Craniata</taxon>
        <taxon>Vertebrata</taxon>
        <taxon>Euteleostomi</taxon>
        <taxon>Actinopterygii</taxon>
        <taxon>Neopterygii</taxon>
        <taxon>Teleostei</taxon>
        <taxon>Ostariophysi</taxon>
        <taxon>Siluriformes</taxon>
        <taxon>Pangasiidae</taxon>
        <taxon>Pangasius</taxon>
    </lineage>
</organism>
<proteinExistence type="predicted"/>
<reference evidence="1" key="1">
    <citation type="submission" date="2020-02" db="EMBL/GenBank/DDBJ databases">
        <title>Genome sequencing of the panga catfish, Pangasius djambal.</title>
        <authorList>
            <person name="Wen M."/>
            <person name="Zahm M."/>
            <person name="Roques C."/>
            <person name="Cabau C."/>
            <person name="Klopp C."/>
            <person name="Donnadieu C."/>
            <person name="Jouanno E."/>
            <person name="Avarre J.-C."/>
            <person name="Campet M."/>
            <person name="Ha T."/>
            <person name="Dugue R."/>
            <person name="Lampietro C."/>
            <person name="Louis A."/>
            <person name="Herpin A."/>
            <person name="Echchiki A."/>
            <person name="Berthelot C."/>
            <person name="Parey E."/>
            <person name="Roest-Crollius H."/>
            <person name="Braasch I."/>
            <person name="Postlethwait J.H."/>
            <person name="Bobe J."/>
            <person name="Montfort J."/>
            <person name="Bouchez O."/>
            <person name="Begum T."/>
            <person name="Schartl M."/>
            <person name="Gustiano R."/>
            <person name="Guiguen Y."/>
        </authorList>
    </citation>
    <scope>NUCLEOTIDE SEQUENCE</scope>
    <source>
        <strain evidence="1">Pdj_M5554</strain>
    </source>
</reference>
<keyword evidence="2" id="KW-1185">Reference proteome</keyword>